<evidence type="ECO:0000256" key="1">
    <source>
        <dbReference type="SAM" id="MobiDB-lite"/>
    </source>
</evidence>
<name>A0A6A6GEB3_9PEZI</name>
<reference evidence="3" key="1">
    <citation type="journal article" date="2020" name="Stud. Mycol.">
        <title>101 Dothideomycetes genomes: A test case for predicting lifestyles and emergence of pathogens.</title>
        <authorList>
            <person name="Haridas S."/>
            <person name="Albert R."/>
            <person name="Binder M."/>
            <person name="Bloem J."/>
            <person name="LaButti K."/>
            <person name="Salamov A."/>
            <person name="Andreopoulos B."/>
            <person name="Baker S."/>
            <person name="Barry K."/>
            <person name="Bills G."/>
            <person name="Bluhm B."/>
            <person name="Cannon C."/>
            <person name="Castanera R."/>
            <person name="Culley D."/>
            <person name="Daum C."/>
            <person name="Ezra D."/>
            <person name="Gonzalez J."/>
            <person name="Henrissat B."/>
            <person name="Kuo A."/>
            <person name="Liang C."/>
            <person name="Lipzen A."/>
            <person name="Lutzoni F."/>
            <person name="Magnuson J."/>
            <person name="Mondo S."/>
            <person name="Nolan M."/>
            <person name="Ohm R."/>
            <person name="Pangilinan J."/>
            <person name="Park H.-J."/>
            <person name="Ramirez L."/>
            <person name="Alfaro M."/>
            <person name="Sun H."/>
            <person name="Tritt A."/>
            <person name="Yoshinaga Y."/>
            <person name="Zwiers L.-H."/>
            <person name="Turgeon B."/>
            <person name="Goodwin S."/>
            <person name="Spatafora J."/>
            <person name="Crous P."/>
            <person name="Grigoriev I."/>
        </authorList>
    </citation>
    <scope>NUCLEOTIDE SEQUENCE [LARGE SCALE GENOMIC DNA]</scope>
    <source>
        <strain evidence="3">CECT 20119</strain>
    </source>
</reference>
<organism evidence="2 3">
    <name type="scientific">Elsinoe ampelina</name>
    <dbReference type="NCBI Taxonomy" id="302913"/>
    <lineage>
        <taxon>Eukaryota</taxon>
        <taxon>Fungi</taxon>
        <taxon>Dikarya</taxon>
        <taxon>Ascomycota</taxon>
        <taxon>Pezizomycotina</taxon>
        <taxon>Dothideomycetes</taxon>
        <taxon>Dothideomycetidae</taxon>
        <taxon>Myriangiales</taxon>
        <taxon>Elsinoaceae</taxon>
        <taxon>Elsinoe</taxon>
    </lineage>
</organism>
<evidence type="ECO:0000313" key="2">
    <source>
        <dbReference type="EMBL" id="KAF2224031.1"/>
    </source>
</evidence>
<sequence length="158" mass="17564">MNQMGPSSHGNVDDQPLMISADLDTNTIMQAGSSTRPSIRPTSWSASHVPTIGNLTFPVPTTEYHNLYPSSDPTRGHWHQLSTSTNSTQHRRMASDQTDEISIDPYMNYPFVQPSDPDYSQGQATAAWGQPTSIDLHQAFESFEGEIQPWNVSYEPLP</sequence>
<keyword evidence="3" id="KW-1185">Reference proteome</keyword>
<dbReference type="OrthoDB" id="10377958at2759"/>
<evidence type="ECO:0000313" key="3">
    <source>
        <dbReference type="Proteomes" id="UP000799538"/>
    </source>
</evidence>
<dbReference type="EMBL" id="ML992505">
    <property type="protein sequence ID" value="KAF2224031.1"/>
    <property type="molecule type" value="Genomic_DNA"/>
</dbReference>
<proteinExistence type="predicted"/>
<feature type="region of interest" description="Disordered" evidence="1">
    <location>
        <begin position="66"/>
        <end position="100"/>
    </location>
</feature>
<gene>
    <name evidence="2" type="ORF">BDZ85DRAFT_260280</name>
</gene>
<dbReference type="AlphaFoldDB" id="A0A6A6GEB3"/>
<dbReference type="Proteomes" id="UP000799538">
    <property type="component" value="Unassembled WGS sequence"/>
</dbReference>
<protein>
    <submittedName>
        <fullName evidence="2">Uncharacterized protein</fullName>
    </submittedName>
</protein>
<accession>A0A6A6GEB3</accession>